<dbReference type="AlphaFoldDB" id="A0A8J6I0X0"/>
<dbReference type="RefSeq" id="WP_181338723.1">
    <property type="nucleotide sequence ID" value="NZ_JAAKDE010000003.1"/>
</dbReference>
<dbReference type="InterPro" id="IPR029478">
    <property type="entry name" value="TM1586_NiRdase"/>
</dbReference>
<dbReference type="PANTHER" id="PTHR43673">
    <property type="entry name" value="NAD(P)H NITROREDUCTASE YDGI-RELATED"/>
    <property type="match status" value="1"/>
</dbReference>
<dbReference type="EMBL" id="JAAKDE010000003">
    <property type="protein sequence ID" value="MBA2132269.1"/>
    <property type="molecule type" value="Genomic_DNA"/>
</dbReference>
<evidence type="ECO:0000313" key="5">
    <source>
        <dbReference type="EMBL" id="MBA2132269.1"/>
    </source>
</evidence>
<dbReference type="PANTHER" id="PTHR43673:SF10">
    <property type="entry name" value="NADH DEHYDROGENASE_NAD(P)H NITROREDUCTASE XCC3605-RELATED"/>
    <property type="match status" value="1"/>
</dbReference>
<feature type="domain" description="Putative nitroreductase TM1586" evidence="4">
    <location>
        <begin position="101"/>
        <end position="166"/>
    </location>
</feature>
<evidence type="ECO:0000259" key="4">
    <source>
        <dbReference type="Pfam" id="PF14512"/>
    </source>
</evidence>
<dbReference type="GO" id="GO:0016491">
    <property type="term" value="F:oxidoreductase activity"/>
    <property type="evidence" value="ECO:0007669"/>
    <property type="project" value="UniProtKB-KW"/>
</dbReference>
<proteinExistence type="inferred from homology"/>
<feature type="domain" description="Nitroreductase" evidence="3">
    <location>
        <begin position="7"/>
        <end position="64"/>
    </location>
</feature>
<dbReference type="InterPro" id="IPR000415">
    <property type="entry name" value="Nitroreductase-like"/>
</dbReference>
<name>A0A8J6I0X0_9FIRM</name>
<comment type="similarity">
    <text evidence="1">Belongs to the nitroreductase family.</text>
</comment>
<evidence type="ECO:0000256" key="1">
    <source>
        <dbReference type="ARBA" id="ARBA00007118"/>
    </source>
</evidence>
<evidence type="ECO:0000256" key="2">
    <source>
        <dbReference type="ARBA" id="ARBA00023002"/>
    </source>
</evidence>
<accession>A0A8J6I0X0</accession>
<dbReference type="CDD" id="cd02139">
    <property type="entry name" value="nitroreductase"/>
    <property type="match status" value="1"/>
</dbReference>
<dbReference type="Pfam" id="PF14512">
    <property type="entry name" value="TM1586_NiRdase"/>
    <property type="match status" value="1"/>
</dbReference>
<organism evidence="5 6">
    <name type="scientific">Capillibacterium thermochitinicola</name>
    <dbReference type="NCBI Taxonomy" id="2699427"/>
    <lineage>
        <taxon>Bacteria</taxon>
        <taxon>Bacillati</taxon>
        <taxon>Bacillota</taxon>
        <taxon>Capillibacterium</taxon>
    </lineage>
</organism>
<evidence type="ECO:0000313" key="6">
    <source>
        <dbReference type="Proteomes" id="UP000657177"/>
    </source>
</evidence>
<keyword evidence="6" id="KW-1185">Reference proteome</keyword>
<comment type="caution">
    <text evidence="5">The sequence shown here is derived from an EMBL/GenBank/DDBJ whole genome shotgun (WGS) entry which is preliminary data.</text>
</comment>
<sequence>MDVMAAIRGRRSIRKYESRPLAEETLRQVLEAARLAPSARNRQEWRFVVVRDPSQIRRVTEAAGQPFIGTAPVIIAGVALNPERVMRCGVPTYAVDLTIALTNMMLAATALGLGTCWIGSFDQEEVKRVLAIPAHYMVAGLVPLGYPAENPEARPRKQLSEIVSYDYF</sequence>
<dbReference type="Gene3D" id="3.40.109.10">
    <property type="entry name" value="NADH Oxidase"/>
    <property type="match status" value="1"/>
</dbReference>
<dbReference type="SUPFAM" id="SSF55469">
    <property type="entry name" value="FMN-dependent nitroreductase-like"/>
    <property type="match status" value="1"/>
</dbReference>
<gene>
    <name evidence="5" type="ORF">G5B42_01715</name>
</gene>
<reference evidence="5" key="1">
    <citation type="submission" date="2020-06" db="EMBL/GenBank/DDBJ databases">
        <title>Novel chitinolytic bacterium.</title>
        <authorList>
            <person name="Ungkulpasvich U."/>
            <person name="Kosugi A."/>
            <person name="Uke A."/>
        </authorList>
    </citation>
    <scope>NUCLEOTIDE SEQUENCE</scope>
    <source>
        <strain evidence="5">UUS1-1</strain>
    </source>
</reference>
<keyword evidence="2" id="KW-0560">Oxidoreductase</keyword>
<dbReference type="Pfam" id="PF00881">
    <property type="entry name" value="Nitroreductase"/>
    <property type="match status" value="1"/>
</dbReference>
<dbReference type="InterPro" id="IPR029479">
    <property type="entry name" value="Nitroreductase"/>
</dbReference>
<evidence type="ECO:0000259" key="3">
    <source>
        <dbReference type="Pfam" id="PF00881"/>
    </source>
</evidence>
<protein>
    <submittedName>
        <fullName evidence="5">Nitroreductase family protein</fullName>
    </submittedName>
</protein>
<dbReference type="Proteomes" id="UP000657177">
    <property type="component" value="Unassembled WGS sequence"/>
</dbReference>